<evidence type="ECO:0000259" key="10">
    <source>
        <dbReference type="PROSITE" id="PS51030"/>
    </source>
</evidence>
<evidence type="ECO:0000256" key="3">
    <source>
        <dbReference type="ARBA" id="ARBA00022833"/>
    </source>
</evidence>
<dbReference type="Pfam" id="PF00105">
    <property type="entry name" value="zf-C4"/>
    <property type="match status" value="1"/>
</dbReference>
<evidence type="ECO:0000256" key="7">
    <source>
        <dbReference type="ARBA" id="ARBA00023170"/>
    </source>
</evidence>
<evidence type="ECO:0000256" key="8">
    <source>
        <dbReference type="ARBA" id="ARBA00023242"/>
    </source>
</evidence>
<evidence type="ECO:0000256" key="5">
    <source>
        <dbReference type="ARBA" id="ARBA00023125"/>
    </source>
</evidence>
<dbReference type="PRINTS" id="PR00047">
    <property type="entry name" value="STROIDFINGER"/>
</dbReference>
<keyword evidence="5" id="KW-0238">DNA-binding</keyword>
<feature type="compositionally biased region" description="Basic and acidic residues" evidence="9">
    <location>
        <begin position="44"/>
        <end position="60"/>
    </location>
</feature>
<feature type="region of interest" description="Disordered" evidence="9">
    <location>
        <begin position="23"/>
        <end position="60"/>
    </location>
</feature>
<name>A0A553PSG0_TIGCA</name>
<organism evidence="11 12">
    <name type="scientific">Tigriopus californicus</name>
    <name type="common">Marine copepod</name>
    <dbReference type="NCBI Taxonomy" id="6832"/>
    <lineage>
        <taxon>Eukaryota</taxon>
        <taxon>Metazoa</taxon>
        <taxon>Ecdysozoa</taxon>
        <taxon>Arthropoda</taxon>
        <taxon>Crustacea</taxon>
        <taxon>Multicrustacea</taxon>
        <taxon>Hexanauplia</taxon>
        <taxon>Copepoda</taxon>
        <taxon>Harpacticoida</taxon>
        <taxon>Harpacticidae</taxon>
        <taxon>Tigriopus</taxon>
    </lineage>
</organism>
<sequence>MTEAQDKFFLDFNDIAAVLSPKERMYSSGNDRNPDYSLPNPDYQSKDEQPKVVKNGNDRQEPKRSLICSVCGAQTGNFHLNYGASTCLSCRAFFRRTVQCGDNVKFVCKGDGQKECQITEKNRKKCKLCRYRACVSAGMRGDQVMSSEEKKTWFRKMNKKKVKNEKSEEGDDQLNLRSPDPVRKNKGKRQSKRGSVSDGSSDSNLDLCPASLIPYYDSMISQVVTSTVENSPDMTGYPTVMSGESSSSSGSVDTLDLLNESVKVEIAFAVSQIRFDPMFVDMVCSQGEQTCVTKLMLKNHMELVRNTWVSFCQGNMDFCSLSQTDQASLLAQNGPMFQAAVLARFFCSSYRQDQLNWLFLGQQVWSYEPGSDLVNFSFSHWNSANGLVRNVTQLLETLNLMGAICSFSLPIDFLGILAYACLFHTNSSSNHLYQSPDVIYNYSLKASAMAGNANVNTHLLQCHLEGLRDLSTMMTTWDWSYSVGIHHVNYSYGDLEETILQQEFKTMDRIFKEVPLGQDVVEELIAYAMDVPVSKGFMRRALVTWKRRFAIIMKQHSEFTSLSDREQAILVEKTCLPTFGVAKLWSENLPSVRAQIEFALGVTDISFLMERVSPVLPSFTPKKLTVQGLNKSAKLADLTVVARFEQLKLDLNYLVTDIEFYKIMLLMTMFLPAAQLFPDAPVAKLSTKYLHILLRRSQFLDLADETTINRSIKLIAEIGEIIKVIFGIQSKGQLGPTT</sequence>
<dbReference type="InterPro" id="IPR013088">
    <property type="entry name" value="Znf_NHR/GATA"/>
</dbReference>
<dbReference type="STRING" id="6832.A0A553PSG0"/>
<gene>
    <name evidence="11" type="ORF">TCAL_07788</name>
</gene>
<evidence type="ECO:0000313" key="11">
    <source>
        <dbReference type="EMBL" id="TRY80612.1"/>
    </source>
</evidence>
<feature type="domain" description="Nuclear receptor" evidence="10">
    <location>
        <begin position="65"/>
        <end position="146"/>
    </location>
</feature>
<dbReference type="SMART" id="SM00399">
    <property type="entry name" value="ZnF_C4"/>
    <property type="match status" value="1"/>
</dbReference>
<keyword evidence="3" id="KW-0862">Zinc</keyword>
<comment type="caution">
    <text evidence="11">The sequence shown here is derived from an EMBL/GenBank/DDBJ whole genome shotgun (WGS) entry which is preliminary data.</text>
</comment>
<keyword evidence="4" id="KW-0805">Transcription regulation</keyword>
<dbReference type="PROSITE" id="PS00031">
    <property type="entry name" value="NUCLEAR_REC_DBD_1"/>
    <property type="match status" value="1"/>
</dbReference>
<reference evidence="11 12" key="1">
    <citation type="journal article" date="2018" name="Nat. Ecol. Evol.">
        <title>Genomic signatures of mitonuclear coevolution across populations of Tigriopus californicus.</title>
        <authorList>
            <person name="Barreto F.S."/>
            <person name="Watson E.T."/>
            <person name="Lima T.G."/>
            <person name="Willett C.S."/>
            <person name="Edmands S."/>
            <person name="Li W."/>
            <person name="Burton R.S."/>
        </authorList>
    </citation>
    <scope>NUCLEOTIDE SEQUENCE [LARGE SCALE GENOMIC DNA]</scope>
    <source>
        <strain evidence="11 12">San Diego</strain>
    </source>
</reference>
<keyword evidence="7" id="KW-0675">Receptor</keyword>
<evidence type="ECO:0000256" key="4">
    <source>
        <dbReference type="ARBA" id="ARBA00023015"/>
    </source>
</evidence>
<dbReference type="AlphaFoldDB" id="A0A553PSG0"/>
<evidence type="ECO:0000256" key="6">
    <source>
        <dbReference type="ARBA" id="ARBA00023163"/>
    </source>
</evidence>
<feature type="compositionally biased region" description="Polar residues" evidence="9">
    <location>
        <begin position="193"/>
        <end position="203"/>
    </location>
</feature>
<dbReference type="GO" id="GO:0008270">
    <property type="term" value="F:zinc ion binding"/>
    <property type="evidence" value="ECO:0007669"/>
    <property type="project" value="UniProtKB-KW"/>
</dbReference>
<dbReference type="GO" id="GO:0003700">
    <property type="term" value="F:DNA-binding transcription factor activity"/>
    <property type="evidence" value="ECO:0007669"/>
    <property type="project" value="InterPro"/>
</dbReference>
<dbReference type="EMBL" id="VCGU01000001">
    <property type="protein sequence ID" value="TRY80612.1"/>
    <property type="molecule type" value="Genomic_DNA"/>
</dbReference>
<dbReference type="PANTHER" id="PTHR24082">
    <property type="entry name" value="NUCLEAR HORMONE RECEPTOR"/>
    <property type="match status" value="1"/>
</dbReference>
<feature type="region of interest" description="Disordered" evidence="9">
    <location>
        <begin position="155"/>
        <end position="203"/>
    </location>
</feature>
<keyword evidence="8" id="KW-0539">Nucleus</keyword>
<keyword evidence="6" id="KW-0804">Transcription</keyword>
<dbReference type="Proteomes" id="UP000318571">
    <property type="component" value="Chromosome 12"/>
</dbReference>
<dbReference type="Gene3D" id="3.30.50.10">
    <property type="entry name" value="Erythroid Transcription Factor GATA-1, subunit A"/>
    <property type="match status" value="1"/>
</dbReference>
<keyword evidence="2" id="KW-0863">Zinc-finger</keyword>
<evidence type="ECO:0000256" key="2">
    <source>
        <dbReference type="ARBA" id="ARBA00022771"/>
    </source>
</evidence>
<dbReference type="GO" id="GO:0043565">
    <property type="term" value="F:sequence-specific DNA binding"/>
    <property type="evidence" value="ECO:0007669"/>
    <property type="project" value="InterPro"/>
</dbReference>
<keyword evidence="1" id="KW-0479">Metal-binding</keyword>
<dbReference type="InterPro" id="IPR050234">
    <property type="entry name" value="Nuclear_hormone_rcpt_NR1"/>
</dbReference>
<accession>A0A553PSG0</accession>
<evidence type="ECO:0000256" key="1">
    <source>
        <dbReference type="ARBA" id="ARBA00022723"/>
    </source>
</evidence>
<dbReference type="InterPro" id="IPR001628">
    <property type="entry name" value="Znf_hrmn_rcpt"/>
</dbReference>
<dbReference type="PROSITE" id="PS51030">
    <property type="entry name" value="NUCLEAR_REC_DBD_2"/>
    <property type="match status" value="1"/>
</dbReference>
<evidence type="ECO:0000313" key="12">
    <source>
        <dbReference type="Proteomes" id="UP000318571"/>
    </source>
</evidence>
<proteinExistence type="predicted"/>
<evidence type="ECO:0000256" key="9">
    <source>
        <dbReference type="SAM" id="MobiDB-lite"/>
    </source>
</evidence>
<protein>
    <recommendedName>
        <fullName evidence="10">Nuclear receptor domain-containing protein</fullName>
    </recommendedName>
</protein>
<keyword evidence="12" id="KW-1185">Reference proteome</keyword>
<dbReference type="SUPFAM" id="SSF57716">
    <property type="entry name" value="Glucocorticoid receptor-like (DNA-binding domain)"/>
    <property type="match status" value="1"/>
</dbReference>